<keyword evidence="1" id="KW-1133">Transmembrane helix</keyword>
<evidence type="ECO:0000313" key="3">
    <source>
        <dbReference type="Proteomes" id="UP000078541"/>
    </source>
</evidence>
<keyword evidence="3" id="KW-1185">Reference proteome</keyword>
<dbReference type="KEGG" id="tsep:108757024"/>
<dbReference type="AlphaFoldDB" id="A0A151K198"/>
<accession>A0A151K198</accession>
<dbReference type="InterPro" id="IPR029160">
    <property type="entry name" value="UQCC4"/>
</dbReference>
<keyword evidence="1" id="KW-0812">Transmembrane</keyword>
<protein>
    <recommendedName>
        <fullName evidence="4">Protein CCSMST1</fullName>
    </recommendedName>
</protein>
<reference evidence="2 3" key="1">
    <citation type="submission" date="2016-03" db="EMBL/GenBank/DDBJ databases">
        <title>Trachymyrmex septentrionalis WGS genome.</title>
        <authorList>
            <person name="Nygaard S."/>
            <person name="Hu H."/>
            <person name="Boomsma J."/>
            <person name="Zhang G."/>
        </authorList>
    </citation>
    <scope>NUCLEOTIDE SEQUENCE [LARGE SCALE GENOMIC DNA]</scope>
    <source>
        <strain evidence="2">Tsep2-gDNA-1</strain>
        <tissue evidence="2">Whole body</tissue>
    </source>
</reference>
<dbReference type="Proteomes" id="UP000078541">
    <property type="component" value="Unassembled WGS sequence"/>
</dbReference>
<evidence type="ECO:0000313" key="2">
    <source>
        <dbReference type="EMBL" id="KYN45295.1"/>
    </source>
</evidence>
<keyword evidence="1" id="KW-0472">Membrane</keyword>
<dbReference type="EMBL" id="KQ981175">
    <property type="protein sequence ID" value="KYN45295.1"/>
    <property type="molecule type" value="Genomic_DNA"/>
</dbReference>
<proteinExistence type="predicted"/>
<gene>
    <name evidence="2" type="ORF">ALC56_00259</name>
</gene>
<dbReference type="Pfam" id="PF15013">
    <property type="entry name" value="CCSMST1"/>
    <property type="match status" value="1"/>
</dbReference>
<feature type="transmembrane region" description="Helical" evidence="1">
    <location>
        <begin position="82"/>
        <end position="102"/>
    </location>
</feature>
<sequence>MLGNIVKNSLLLRDKSALFRRYNVRQISYNSRSRWDEVASRNRSTALENEDYLDKPIKYSMSKAATMRIEEYRDPYGDSRPWYQGYVVSASLAVFLIYFCILREENDIDDLIYCDLNETLSRVKREEEEKLKLKSK</sequence>
<evidence type="ECO:0000256" key="1">
    <source>
        <dbReference type="SAM" id="Phobius"/>
    </source>
</evidence>
<organism evidence="2 3">
    <name type="scientific">Trachymyrmex septentrionalis</name>
    <dbReference type="NCBI Taxonomy" id="34720"/>
    <lineage>
        <taxon>Eukaryota</taxon>
        <taxon>Metazoa</taxon>
        <taxon>Ecdysozoa</taxon>
        <taxon>Arthropoda</taxon>
        <taxon>Hexapoda</taxon>
        <taxon>Insecta</taxon>
        <taxon>Pterygota</taxon>
        <taxon>Neoptera</taxon>
        <taxon>Endopterygota</taxon>
        <taxon>Hymenoptera</taxon>
        <taxon>Apocrita</taxon>
        <taxon>Aculeata</taxon>
        <taxon>Formicoidea</taxon>
        <taxon>Formicidae</taxon>
        <taxon>Myrmicinae</taxon>
        <taxon>Trachymyrmex</taxon>
    </lineage>
</organism>
<evidence type="ECO:0008006" key="4">
    <source>
        <dbReference type="Google" id="ProtNLM"/>
    </source>
</evidence>
<dbReference type="PANTHER" id="PTHR35268">
    <property type="entry name" value="PROTEIN CCSMST1"/>
    <property type="match status" value="1"/>
</dbReference>
<dbReference type="OrthoDB" id="5783753at2759"/>
<dbReference type="PANTHER" id="PTHR35268:SF1">
    <property type="entry name" value="UBIQUINOL-CYTOCHROME-C REDUCTASE COMPLEX ASSEMBLY FACTOR 4"/>
    <property type="match status" value="1"/>
</dbReference>
<name>A0A151K198_9HYME</name>